<reference evidence="2" key="1">
    <citation type="submission" date="2015-01" db="EMBL/GenBank/DDBJ databases">
        <title>The Genome Sequence of Cladophialophora bantiana CBS 173.52.</title>
        <authorList>
            <consortium name="The Broad Institute Genomics Platform"/>
            <person name="Cuomo C."/>
            <person name="de Hoog S."/>
            <person name="Gorbushina A."/>
            <person name="Stielow B."/>
            <person name="Teixiera M."/>
            <person name="Abouelleil A."/>
            <person name="Chapman S.B."/>
            <person name="Priest M."/>
            <person name="Young S.K."/>
            <person name="Wortman J."/>
            <person name="Nusbaum C."/>
            <person name="Birren B."/>
        </authorList>
    </citation>
    <scope>NUCLEOTIDE SEQUENCE [LARGE SCALE GENOMIC DNA]</scope>
    <source>
        <strain evidence="2">CBS 173.52</strain>
    </source>
</reference>
<dbReference type="OrthoDB" id="4156902at2759"/>
<feature type="compositionally biased region" description="Basic and acidic residues" evidence="1">
    <location>
        <begin position="8"/>
        <end position="24"/>
    </location>
</feature>
<dbReference type="HOGENOM" id="CLU_116805_0_0_1"/>
<dbReference type="AlphaFoldDB" id="A0A0D2HUN5"/>
<protein>
    <submittedName>
        <fullName evidence="2">Uncharacterized protein</fullName>
    </submittedName>
</protein>
<name>A0A0D2HUN5_CLAB1</name>
<evidence type="ECO:0000313" key="2">
    <source>
        <dbReference type="EMBL" id="KIW94560.1"/>
    </source>
</evidence>
<proteinExistence type="predicted"/>
<dbReference type="VEuPathDB" id="FungiDB:Z519_04536"/>
<dbReference type="GeneID" id="27697464"/>
<feature type="region of interest" description="Disordered" evidence="1">
    <location>
        <begin position="1"/>
        <end position="51"/>
    </location>
</feature>
<dbReference type="RefSeq" id="XP_016621229.1">
    <property type="nucleotide sequence ID" value="XM_016762282.1"/>
</dbReference>
<evidence type="ECO:0000313" key="3">
    <source>
        <dbReference type="Proteomes" id="UP000053789"/>
    </source>
</evidence>
<dbReference type="EMBL" id="KN846985">
    <property type="protein sequence ID" value="KIW94560.1"/>
    <property type="molecule type" value="Genomic_DNA"/>
</dbReference>
<gene>
    <name evidence="2" type="ORF">Z519_04536</name>
</gene>
<evidence type="ECO:0000256" key="1">
    <source>
        <dbReference type="SAM" id="MobiDB-lite"/>
    </source>
</evidence>
<organism evidence="2 3">
    <name type="scientific">Cladophialophora bantiana (strain ATCC 10958 / CBS 173.52 / CDC B-1940 / NIH 8579)</name>
    <name type="common">Xylohypha bantiana</name>
    <dbReference type="NCBI Taxonomy" id="1442370"/>
    <lineage>
        <taxon>Eukaryota</taxon>
        <taxon>Fungi</taxon>
        <taxon>Dikarya</taxon>
        <taxon>Ascomycota</taxon>
        <taxon>Pezizomycotina</taxon>
        <taxon>Eurotiomycetes</taxon>
        <taxon>Chaetothyriomycetidae</taxon>
        <taxon>Chaetothyriales</taxon>
        <taxon>Herpotrichiellaceae</taxon>
        <taxon>Cladophialophora</taxon>
    </lineage>
</organism>
<keyword evidence="3" id="KW-1185">Reference proteome</keyword>
<dbReference type="Proteomes" id="UP000053789">
    <property type="component" value="Unassembled WGS sequence"/>
</dbReference>
<accession>A0A0D2HUN5</accession>
<sequence>MPSPATVHQEEQVGERESESEQPRVPHYPRTQRPVPEEKAAGDTGTRYSKAQRVQTLTLLSLGWTPRQVEDMINVPAPQARRIFRKAKERGYCPHEDLRILDDYVEDGIITGRPKKTTQTPSEVEQRLVDLAVKDRSGREKPSDIPAYETGVSQFIILRYDFSQT</sequence>